<organism evidence="1 2">
    <name type="scientific">Panagrolaimus sp. PS1159</name>
    <dbReference type="NCBI Taxonomy" id="55785"/>
    <lineage>
        <taxon>Eukaryota</taxon>
        <taxon>Metazoa</taxon>
        <taxon>Ecdysozoa</taxon>
        <taxon>Nematoda</taxon>
        <taxon>Chromadorea</taxon>
        <taxon>Rhabditida</taxon>
        <taxon>Tylenchina</taxon>
        <taxon>Panagrolaimomorpha</taxon>
        <taxon>Panagrolaimoidea</taxon>
        <taxon>Panagrolaimidae</taxon>
        <taxon>Panagrolaimus</taxon>
    </lineage>
</organism>
<accession>A0AC35GIC8</accession>
<protein>
    <submittedName>
        <fullName evidence="2">Innexin</fullName>
    </submittedName>
</protein>
<dbReference type="Proteomes" id="UP000887580">
    <property type="component" value="Unplaced"/>
</dbReference>
<name>A0AC35GIC8_9BILA</name>
<evidence type="ECO:0000313" key="1">
    <source>
        <dbReference type="Proteomes" id="UP000887580"/>
    </source>
</evidence>
<evidence type="ECO:0000313" key="2">
    <source>
        <dbReference type="WBParaSite" id="PS1159_v2.g5695.t1"/>
    </source>
</evidence>
<proteinExistence type="predicted"/>
<reference evidence="2" key="1">
    <citation type="submission" date="2022-11" db="UniProtKB">
        <authorList>
            <consortium name="WormBaseParasite"/>
        </authorList>
    </citation>
    <scope>IDENTIFICATION</scope>
</reference>
<sequence length="113" mass="13686">MFRVLKRIIWNARPRPNGDNIDRLNYSVTSNILVLLIILISIKQYVGEPIQCWIPAETIPSWELYIERYCYIQNTYFVNETNLIMPSNEQKKRLELRYYQWVSVYGTKSKFRF</sequence>
<dbReference type="WBParaSite" id="PS1159_v2.g5695.t1">
    <property type="protein sequence ID" value="PS1159_v2.g5695.t1"/>
    <property type="gene ID" value="PS1159_v2.g5695"/>
</dbReference>